<evidence type="ECO:0000256" key="1">
    <source>
        <dbReference type="SAM" id="Phobius"/>
    </source>
</evidence>
<dbReference type="Proteomes" id="UP000626092">
    <property type="component" value="Unassembled WGS sequence"/>
</dbReference>
<keyword evidence="1" id="KW-1133">Transmembrane helix</keyword>
<keyword evidence="1" id="KW-0472">Membrane</keyword>
<feature type="transmembrane region" description="Helical" evidence="1">
    <location>
        <begin position="119"/>
        <end position="144"/>
    </location>
</feature>
<evidence type="ECO:0000259" key="2">
    <source>
        <dbReference type="Pfam" id="PF12215"/>
    </source>
</evidence>
<dbReference type="PANTHER" id="PTHR12654:SF0">
    <property type="entry name" value="NON-LYSOSOMAL GLUCOSYLCERAMIDASE"/>
    <property type="match status" value="1"/>
</dbReference>
<dbReference type="PANTHER" id="PTHR12654">
    <property type="entry name" value="BILE ACID BETA-GLUCOSIDASE-RELATED"/>
    <property type="match status" value="1"/>
</dbReference>
<keyword evidence="1" id="KW-0812">Transmembrane</keyword>
<dbReference type="EMBL" id="WJXA01000001">
    <property type="protein sequence ID" value="KAF7152268.1"/>
    <property type="molecule type" value="Genomic_DNA"/>
</dbReference>
<accession>A0A834HFP1</accession>
<comment type="caution">
    <text evidence="3">The sequence shown here is derived from an EMBL/GenBank/DDBJ whole genome shotgun (WGS) entry which is preliminary data.</text>
</comment>
<evidence type="ECO:0000313" key="4">
    <source>
        <dbReference type="Proteomes" id="UP000626092"/>
    </source>
</evidence>
<organism evidence="3 4">
    <name type="scientific">Rhododendron simsii</name>
    <name type="common">Sims's rhododendron</name>
    <dbReference type="NCBI Taxonomy" id="118357"/>
    <lineage>
        <taxon>Eukaryota</taxon>
        <taxon>Viridiplantae</taxon>
        <taxon>Streptophyta</taxon>
        <taxon>Embryophyta</taxon>
        <taxon>Tracheophyta</taxon>
        <taxon>Spermatophyta</taxon>
        <taxon>Magnoliopsida</taxon>
        <taxon>eudicotyledons</taxon>
        <taxon>Gunneridae</taxon>
        <taxon>Pentapetalae</taxon>
        <taxon>asterids</taxon>
        <taxon>Ericales</taxon>
        <taxon>Ericaceae</taxon>
        <taxon>Ericoideae</taxon>
        <taxon>Rhodoreae</taxon>
        <taxon>Rhododendron</taxon>
    </lineage>
</organism>
<evidence type="ECO:0000313" key="3">
    <source>
        <dbReference type="EMBL" id="KAF7152268.1"/>
    </source>
</evidence>
<reference evidence="3" key="1">
    <citation type="submission" date="2019-11" db="EMBL/GenBank/DDBJ databases">
        <authorList>
            <person name="Liu Y."/>
            <person name="Hou J."/>
            <person name="Li T.-Q."/>
            <person name="Guan C.-H."/>
            <person name="Wu X."/>
            <person name="Wu H.-Z."/>
            <person name="Ling F."/>
            <person name="Zhang R."/>
            <person name="Shi X.-G."/>
            <person name="Ren J.-P."/>
            <person name="Chen E.-F."/>
            <person name="Sun J.-M."/>
        </authorList>
    </citation>
    <scope>NUCLEOTIDE SEQUENCE</scope>
    <source>
        <strain evidence="3">Adult_tree_wgs_1</strain>
        <tissue evidence="3">Leaves</tissue>
    </source>
</reference>
<keyword evidence="4" id="KW-1185">Reference proteome</keyword>
<gene>
    <name evidence="3" type="ORF">RHSIM_Rhsim01G0146000</name>
</gene>
<dbReference type="OrthoDB" id="1727219at2759"/>
<dbReference type="GO" id="GO:0008422">
    <property type="term" value="F:beta-glucosidase activity"/>
    <property type="evidence" value="ECO:0007669"/>
    <property type="project" value="TreeGrafter"/>
</dbReference>
<feature type="domain" description="Glycosyl-hydrolase family 116 N-terminal" evidence="2">
    <location>
        <begin position="52"/>
        <end position="126"/>
    </location>
</feature>
<name>A0A834HFP1_RHOSS</name>
<dbReference type="InterPro" id="IPR052566">
    <property type="entry name" value="Non-lysos_glucosylceramidase"/>
</dbReference>
<proteinExistence type="predicted"/>
<dbReference type="Pfam" id="PF12215">
    <property type="entry name" value="Glyco_hydr_116N"/>
    <property type="match status" value="1"/>
</dbReference>
<protein>
    <recommendedName>
        <fullName evidence="2">Glycosyl-hydrolase family 116 N-terminal domain-containing protein</fullName>
    </recommendedName>
</protein>
<dbReference type="AlphaFoldDB" id="A0A834HFP1"/>
<dbReference type="InterPro" id="IPR024462">
    <property type="entry name" value="GH116_N"/>
</dbReference>
<sequence>MGWFEKENTVELCGDEMYFEASRLLSMPNNVSFEKKCRNGYSEAADCGIFLVLSYYRKSDDQGISSWEWNLSGQHSTYCALFPRAWTIYDGEPDPELEVSCRLLSPFIPHNYRESSLPIAVYVYTVCKFSFLASMAVVPIYFVINTFRGFRFLYFLTLHNTTSRLGIPSNRTEWIDAPDGVGDSRPDLLTDVGHSSLLTRDERWSAVRISSRIVGYSSSLTGDERWSAVRISSRTITEGKVLNQTHRWNLNCLKKERRRGMGKIIKWKACCAGEQYLENRKAESGIKRFEKVGKAVGGATRFSGSNLLAKGGVGSQMGRFKVDTTSLLFCREGRGAYYCRRRSWSRNGAKENIVCCHGSTATSNVFGALAFGLTQYSSLYEISSHRGGGIWTSFAAHHFSDPLVLVIGKKGRRGNANGEEMLWADTRMRDEESYLWLANPELINDDA</sequence>